<feature type="transmembrane region" description="Helical" evidence="1">
    <location>
        <begin position="25"/>
        <end position="45"/>
    </location>
</feature>
<feature type="transmembrane region" description="Helical" evidence="1">
    <location>
        <begin position="167"/>
        <end position="184"/>
    </location>
</feature>
<evidence type="ECO:0000313" key="3">
    <source>
        <dbReference type="Proteomes" id="UP000295689"/>
    </source>
</evidence>
<dbReference type="RefSeq" id="WP_132001025.1">
    <property type="nucleotide sequence ID" value="NZ_JABUHM010000006.1"/>
</dbReference>
<keyword evidence="1" id="KW-0812">Transmembrane</keyword>
<protein>
    <submittedName>
        <fullName evidence="2">ABC-2 type transport system permease protein</fullName>
    </submittedName>
</protein>
<keyword evidence="1" id="KW-0472">Membrane</keyword>
<dbReference type="AlphaFoldDB" id="A0A4R2BL33"/>
<feature type="transmembrane region" description="Helical" evidence="1">
    <location>
        <begin position="136"/>
        <end position="155"/>
    </location>
</feature>
<organism evidence="2 3">
    <name type="scientific">Mesobacillus foraminis</name>
    <dbReference type="NCBI Taxonomy" id="279826"/>
    <lineage>
        <taxon>Bacteria</taxon>
        <taxon>Bacillati</taxon>
        <taxon>Bacillota</taxon>
        <taxon>Bacilli</taxon>
        <taxon>Bacillales</taxon>
        <taxon>Bacillaceae</taxon>
        <taxon>Mesobacillus</taxon>
    </lineage>
</organism>
<evidence type="ECO:0000256" key="1">
    <source>
        <dbReference type="SAM" id="Phobius"/>
    </source>
</evidence>
<keyword evidence="3" id="KW-1185">Reference proteome</keyword>
<dbReference type="EMBL" id="SLVV01000001">
    <property type="protein sequence ID" value="TCN27967.1"/>
    <property type="molecule type" value="Genomic_DNA"/>
</dbReference>
<dbReference type="PIRSF" id="PIRSF037259">
    <property type="entry name" value="EcsB_ABC"/>
    <property type="match status" value="1"/>
</dbReference>
<feature type="transmembrane region" description="Helical" evidence="1">
    <location>
        <begin position="375"/>
        <end position="396"/>
    </location>
</feature>
<dbReference type="Proteomes" id="UP000295689">
    <property type="component" value="Unassembled WGS sequence"/>
</dbReference>
<feature type="transmembrane region" description="Helical" evidence="1">
    <location>
        <begin position="102"/>
        <end position="124"/>
    </location>
</feature>
<dbReference type="Pfam" id="PF05975">
    <property type="entry name" value="EcsB"/>
    <property type="match status" value="1"/>
</dbReference>
<dbReference type="GO" id="GO:0016020">
    <property type="term" value="C:membrane"/>
    <property type="evidence" value="ECO:0007669"/>
    <property type="project" value="InterPro"/>
</dbReference>
<reference evidence="2 3" key="1">
    <citation type="journal article" date="2015" name="Stand. Genomic Sci.">
        <title>Genomic Encyclopedia of Bacterial and Archaeal Type Strains, Phase III: the genomes of soil and plant-associated and newly described type strains.</title>
        <authorList>
            <person name="Whitman W.B."/>
            <person name="Woyke T."/>
            <person name="Klenk H.P."/>
            <person name="Zhou Y."/>
            <person name="Lilburn T.G."/>
            <person name="Beck B.J."/>
            <person name="De Vos P."/>
            <person name="Vandamme P."/>
            <person name="Eisen J.A."/>
            <person name="Garrity G."/>
            <person name="Hugenholtz P."/>
            <person name="Kyrpides N.C."/>
        </authorList>
    </citation>
    <scope>NUCLEOTIDE SEQUENCE [LARGE SCALE GENOMIC DNA]</scope>
    <source>
        <strain evidence="2 3">CV53</strain>
    </source>
</reference>
<sequence length="404" mass="46932">MFDAQILWKERFGLFVKETGRYLRYIFNGHLVVVFLFLLGTAGYYYQDWVKTLSPDFPAAIIMAVVLAFALAYSPILTFLSEADKIFLLPLETKLGEYFKRSIIFSLLLQSYLLLILLALFMPMHVKVTGGSFRSFFTYLIVLILLKGINLLIRWEVQRYIEPLTHTVDLVIRFCINGVVLYLLFSGANWLLLGVPVLILLLLYGFYRTQTKEKGLKWEYLIEQEEKRMGAFYRVANLFTDVPKLRDRIKRRRWLDFILNSFVYKQNHTFSHLYTRTFFRAGDYFGLFIRLTLIGGAGIYFLTYGPGQTLLALLFLYLTGFQLLPLWNHHQNKLWIDLYPVPYKSKEQSFTNLLSAILILQSLLFGLVVGGKQDWGGAALTAGAGVLFALFFVYIYSKKRRQAQ</sequence>
<keyword evidence="1" id="KW-1133">Transmembrane helix</keyword>
<feature type="transmembrane region" description="Helical" evidence="1">
    <location>
        <begin position="309"/>
        <end position="328"/>
    </location>
</feature>
<feature type="transmembrane region" description="Helical" evidence="1">
    <location>
        <begin position="349"/>
        <end position="369"/>
    </location>
</feature>
<feature type="transmembrane region" description="Helical" evidence="1">
    <location>
        <begin position="284"/>
        <end position="303"/>
    </location>
</feature>
<proteinExistence type="predicted"/>
<dbReference type="InterPro" id="IPR010288">
    <property type="entry name" value="EcsB_ABC"/>
</dbReference>
<feature type="transmembrane region" description="Helical" evidence="1">
    <location>
        <begin position="57"/>
        <end position="81"/>
    </location>
</feature>
<gene>
    <name evidence="2" type="ORF">EV146_101297</name>
</gene>
<evidence type="ECO:0000313" key="2">
    <source>
        <dbReference type="EMBL" id="TCN27967.1"/>
    </source>
</evidence>
<comment type="caution">
    <text evidence="2">The sequence shown here is derived from an EMBL/GenBank/DDBJ whole genome shotgun (WGS) entry which is preliminary data.</text>
</comment>
<feature type="transmembrane region" description="Helical" evidence="1">
    <location>
        <begin position="190"/>
        <end position="207"/>
    </location>
</feature>
<name>A0A4R2BL33_9BACI</name>
<accession>A0A4R2BL33</accession>